<dbReference type="AlphaFoldDB" id="S3C2E1"/>
<protein>
    <submittedName>
        <fullName evidence="6">Salicylate hydroxylase</fullName>
    </submittedName>
</protein>
<sequence>MPLEVAIVGSGIAGLGAAIALKDHPGIRVQLYEKAKALREIGASIALGPNGMRALDRLGVKNGLSPDIALRNKSGHPMVYRDYRTNEIVAQDARQDDGDELHWTARYYRPDLQKALAVHIDTADIHLDKAFSSVAWDESLKKLVIQFADGSSATADILLGSDGVRSAVRTFFDPSTKAEWSGWVAFRSVFPKTHVADILKTFDDPNEAVHVWGPEGNSLFYSPLGRDLFTVVGSTQIPNSDSKDAPYSNTEWESEGNLAALRALYNGPGWGPVVHSLVEHTPNVQVYPNAAYPQVLDSWILGDKQTQTLPYGRVTVAGDAAHAHGGAHAAGGSLALDDAWAFATALKHIYPADDASRDGPLPSDAQILKALQLYEKTRRVHTDKVIKTVHAGNEAKKERARRGTVDTDDELLARIQNRKDTTWIHAHDVVAAFNAAVKDF</sequence>
<organism evidence="6 7">
    <name type="scientific">Ophiostoma piceae (strain UAMH 11346)</name>
    <name type="common">Sap stain fungus</name>
    <dbReference type="NCBI Taxonomy" id="1262450"/>
    <lineage>
        <taxon>Eukaryota</taxon>
        <taxon>Fungi</taxon>
        <taxon>Dikarya</taxon>
        <taxon>Ascomycota</taxon>
        <taxon>Pezizomycotina</taxon>
        <taxon>Sordariomycetes</taxon>
        <taxon>Sordariomycetidae</taxon>
        <taxon>Ophiostomatales</taxon>
        <taxon>Ophiostomataceae</taxon>
        <taxon>Ophiostoma</taxon>
    </lineage>
</organism>
<dbReference type="InterPro" id="IPR002938">
    <property type="entry name" value="FAD-bd"/>
</dbReference>
<evidence type="ECO:0000256" key="2">
    <source>
        <dbReference type="ARBA" id="ARBA00022630"/>
    </source>
</evidence>
<gene>
    <name evidence="6" type="ORF">F503_08447</name>
</gene>
<keyword evidence="4" id="KW-0560">Oxidoreductase</keyword>
<dbReference type="Gene3D" id="3.50.50.60">
    <property type="entry name" value="FAD/NAD(P)-binding domain"/>
    <property type="match status" value="1"/>
</dbReference>
<dbReference type="InterPro" id="IPR036188">
    <property type="entry name" value="FAD/NAD-bd_sf"/>
</dbReference>
<evidence type="ECO:0000313" key="6">
    <source>
        <dbReference type="EMBL" id="EPE05916.1"/>
    </source>
</evidence>
<feature type="domain" description="FAD-binding" evidence="5">
    <location>
        <begin position="4"/>
        <end position="177"/>
    </location>
</feature>
<dbReference type="STRING" id="1262450.S3C2E1"/>
<dbReference type="GO" id="GO:0044550">
    <property type="term" value="P:secondary metabolite biosynthetic process"/>
    <property type="evidence" value="ECO:0007669"/>
    <property type="project" value="TreeGrafter"/>
</dbReference>
<evidence type="ECO:0000256" key="1">
    <source>
        <dbReference type="ARBA" id="ARBA00007992"/>
    </source>
</evidence>
<dbReference type="OMA" id="PQIFRHW"/>
<comment type="similarity">
    <text evidence="1">Belongs to the paxM FAD-dependent monooxygenase family.</text>
</comment>
<reference evidence="6 7" key="1">
    <citation type="journal article" date="2013" name="BMC Genomics">
        <title>The genome and transcriptome of the pine saprophyte Ophiostoma piceae, and a comparison with the bark beetle-associated pine pathogen Grosmannia clavigera.</title>
        <authorList>
            <person name="Haridas S."/>
            <person name="Wang Y."/>
            <person name="Lim L."/>
            <person name="Massoumi Alamouti S."/>
            <person name="Jackman S."/>
            <person name="Docking R."/>
            <person name="Robertson G."/>
            <person name="Birol I."/>
            <person name="Bohlmann J."/>
            <person name="Breuil C."/>
        </authorList>
    </citation>
    <scope>NUCLEOTIDE SEQUENCE [LARGE SCALE GENOMIC DNA]</scope>
    <source>
        <strain evidence="6 7">UAMH 11346</strain>
    </source>
</reference>
<keyword evidence="7" id="KW-1185">Reference proteome</keyword>
<evidence type="ECO:0000313" key="7">
    <source>
        <dbReference type="Proteomes" id="UP000016923"/>
    </source>
</evidence>
<dbReference type="Proteomes" id="UP000016923">
    <property type="component" value="Unassembled WGS sequence"/>
</dbReference>
<dbReference type="InterPro" id="IPR051104">
    <property type="entry name" value="FAD_monoxygenase"/>
</dbReference>
<evidence type="ECO:0000259" key="5">
    <source>
        <dbReference type="Pfam" id="PF01494"/>
    </source>
</evidence>
<accession>S3C2E1</accession>
<dbReference type="GO" id="GO:0016491">
    <property type="term" value="F:oxidoreductase activity"/>
    <property type="evidence" value="ECO:0007669"/>
    <property type="project" value="UniProtKB-KW"/>
</dbReference>
<evidence type="ECO:0000256" key="3">
    <source>
        <dbReference type="ARBA" id="ARBA00022827"/>
    </source>
</evidence>
<dbReference type="SUPFAM" id="SSF54373">
    <property type="entry name" value="FAD-linked reductases, C-terminal domain"/>
    <property type="match status" value="1"/>
</dbReference>
<dbReference type="SUPFAM" id="SSF51905">
    <property type="entry name" value="FAD/NAD(P)-binding domain"/>
    <property type="match status" value="1"/>
</dbReference>
<dbReference type="PANTHER" id="PTHR46720">
    <property type="entry name" value="HYDROXYLASE, PUTATIVE (AFU_ORTHOLOGUE AFUA_3G01460)-RELATED"/>
    <property type="match status" value="1"/>
</dbReference>
<dbReference type="EMBL" id="KE148155">
    <property type="protein sequence ID" value="EPE05916.1"/>
    <property type="molecule type" value="Genomic_DNA"/>
</dbReference>
<dbReference type="PRINTS" id="PR00420">
    <property type="entry name" value="RNGMNOXGNASE"/>
</dbReference>
<evidence type="ECO:0000256" key="4">
    <source>
        <dbReference type="ARBA" id="ARBA00023002"/>
    </source>
</evidence>
<dbReference type="HOGENOM" id="CLU_009665_6_4_1"/>
<feature type="domain" description="FAD-binding" evidence="5">
    <location>
        <begin position="297"/>
        <end position="350"/>
    </location>
</feature>
<name>S3C2E1_OPHP1</name>
<dbReference type="OrthoDB" id="16820at2759"/>
<keyword evidence="2" id="KW-0285">Flavoprotein</keyword>
<keyword evidence="3" id="KW-0274">FAD</keyword>
<dbReference type="VEuPathDB" id="FungiDB:F503_08447"/>
<proteinExistence type="inferred from homology"/>
<dbReference type="Pfam" id="PF01494">
    <property type="entry name" value="FAD_binding_3"/>
    <property type="match status" value="2"/>
</dbReference>
<dbReference type="eggNOG" id="KOG2614">
    <property type="taxonomic scope" value="Eukaryota"/>
</dbReference>
<dbReference type="GO" id="GO:0071949">
    <property type="term" value="F:FAD binding"/>
    <property type="evidence" value="ECO:0007669"/>
    <property type="project" value="InterPro"/>
</dbReference>
<dbReference type="PANTHER" id="PTHR46720:SF3">
    <property type="entry name" value="FAD-BINDING DOMAIN-CONTAINING PROTEIN-RELATED"/>
    <property type="match status" value="1"/>
</dbReference>